<sequence>MIPVYLLPYFNTVRLHFTGERLGFESDNTPLHPQYTSLPYL</sequence>
<evidence type="ECO:0000313" key="2">
    <source>
        <dbReference type="Proteomes" id="UP000561417"/>
    </source>
</evidence>
<organism evidence="1 2">
    <name type="scientific">Bartonella callosciuri</name>
    <dbReference type="NCBI Taxonomy" id="686223"/>
    <lineage>
        <taxon>Bacteria</taxon>
        <taxon>Pseudomonadati</taxon>
        <taxon>Pseudomonadota</taxon>
        <taxon>Alphaproteobacteria</taxon>
        <taxon>Hyphomicrobiales</taxon>
        <taxon>Bartonellaceae</taxon>
        <taxon>Bartonella</taxon>
    </lineage>
</organism>
<keyword evidence="2" id="KW-1185">Reference proteome</keyword>
<protein>
    <submittedName>
        <fullName evidence="1">Uncharacterized protein</fullName>
    </submittedName>
</protein>
<reference evidence="1 2" key="1">
    <citation type="submission" date="2020-08" db="EMBL/GenBank/DDBJ databases">
        <title>Genomic Encyclopedia of Type Strains, Phase IV (KMG-IV): sequencing the most valuable type-strain genomes for metagenomic binning, comparative biology and taxonomic classification.</title>
        <authorList>
            <person name="Goeker M."/>
        </authorList>
    </citation>
    <scope>NUCLEOTIDE SEQUENCE [LARGE SCALE GENOMIC DNA]</scope>
    <source>
        <strain evidence="1 2">DSM 28538</strain>
    </source>
</reference>
<comment type="caution">
    <text evidence="1">The sequence shown here is derived from an EMBL/GenBank/DDBJ whole genome shotgun (WGS) entry which is preliminary data.</text>
</comment>
<dbReference type="EMBL" id="JACHIM010000008">
    <property type="protein sequence ID" value="MBB5074310.1"/>
    <property type="molecule type" value="Genomic_DNA"/>
</dbReference>
<proteinExistence type="predicted"/>
<gene>
    <name evidence="1" type="ORF">HNQ69_001448</name>
</gene>
<name>A0A840NR37_9HYPH</name>
<accession>A0A840NR37</accession>
<dbReference type="AlphaFoldDB" id="A0A840NR37"/>
<evidence type="ECO:0000313" key="1">
    <source>
        <dbReference type="EMBL" id="MBB5074310.1"/>
    </source>
</evidence>
<dbReference type="Proteomes" id="UP000561417">
    <property type="component" value="Unassembled WGS sequence"/>
</dbReference>